<feature type="compositionally biased region" description="Basic and acidic residues" evidence="1">
    <location>
        <begin position="25"/>
        <end position="38"/>
    </location>
</feature>
<proteinExistence type="predicted"/>
<evidence type="ECO:0000313" key="3">
    <source>
        <dbReference type="EMBL" id="GMF11843.1"/>
    </source>
</evidence>
<dbReference type="AlphaFoldDB" id="A0A9W6TC49"/>
<dbReference type="Proteomes" id="UP001165083">
    <property type="component" value="Unassembled WGS sequence"/>
</dbReference>
<dbReference type="OrthoDB" id="127816at2759"/>
<keyword evidence="4" id="KW-1185">Reference proteome</keyword>
<protein>
    <submittedName>
        <fullName evidence="3">Unnamed protein product</fullName>
    </submittedName>
</protein>
<feature type="region of interest" description="Disordered" evidence="1">
    <location>
        <begin position="25"/>
        <end position="49"/>
    </location>
</feature>
<name>A0A9W6TC49_9STRA</name>
<dbReference type="Pfam" id="PF22936">
    <property type="entry name" value="Pol_BBD"/>
    <property type="match status" value="1"/>
</dbReference>
<dbReference type="InterPro" id="IPR054722">
    <property type="entry name" value="PolX-like_BBD"/>
</dbReference>
<evidence type="ECO:0000313" key="4">
    <source>
        <dbReference type="Proteomes" id="UP001165083"/>
    </source>
</evidence>
<evidence type="ECO:0000259" key="2">
    <source>
        <dbReference type="Pfam" id="PF22936"/>
    </source>
</evidence>
<evidence type="ECO:0000256" key="1">
    <source>
        <dbReference type="SAM" id="MobiDB-lite"/>
    </source>
</evidence>
<organism evidence="3 4">
    <name type="scientific">Phytophthora lilii</name>
    <dbReference type="NCBI Taxonomy" id="2077276"/>
    <lineage>
        <taxon>Eukaryota</taxon>
        <taxon>Sar</taxon>
        <taxon>Stramenopiles</taxon>
        <taxon>Oomycota</taxon>
        <taxon>Peronosporomycetes</taxon>
        <taxon>Peronosporales</taxon>
        <taxon>Peronosporaceae</taxon>
        <taxon>Phytophthora</taxon>
    </lineage>
</organism>
<sequence>MLLLQEEGSIRAECYGWKALQKKKGNELRNDEDNHNDRNGAPMKLVWTGELGDSDNPPVPIRMVQHHEIVPTVTSAHDWMLDSGAGAHVCVNRGSFVKLVKNPLVTLDWQGGMGTNEFSGLIRLEVQPGRYLELPAVRYAPGRTVNLISQRLLESTGWKPSYSDTDNARLRCRYFDKDEFRLEFRKKGDGLYWRKASPIVSVPMRATRTVETLEDNPVMK</sequence>
<accession>A0A9W6TC49</accession>
<reference evidence="3" key="1">
    <citation type="submission" date="2023-04" db="EMBL/GenBank/DDBJ databases">
        <title>Phytophthora lilii NBRC 32176.</title>
        <authorList>
            <person name="Ichikawa N."/>
            <person name="Sato H."/>
            <person name="Tonouchi N."/>
        </authorList>
    </citation>
    <scope>NUCLEOTIDE SEQUENCE</scope>
    <source>
        <strain evidence="3">NBRC 32176</strain>
    </source>
</reference>
<comment type="caution">
    <text evidence="3">The sequence shown here is derived from an EMBL/GenBank/DDBJ whole genome shotgun (WGS) entry which is preliminary data.</text>
</comment>
<gene>
    <name evidence="3" type="ORF">Plil01_000251500</name>
</gene>
<feature type="domain" description="Retrovirus-related Pol polyprotein from transposon TNT 1-94-like beta-barrel" evidence="2">
    <location>
        <begin position="79"/>
        <end position="157"/>
    </location>
</feature>
<dbReference type="EMBL" id="BSXW01000089">
    <property type="protein sequence ID" value="GMF11843.1"/>
    <property type="molecule type" value="Genomic_DNA"/>
</dbReference>